<keyword evidence="4" id="KW-0433">Leucine-rich repeat</keyword>
<evidence type="ECO:0000313" key="15">
    <source>
        <dbReference type="EMBL" id="CAD7261557.1"/>
    </source>
</evidence>
<dbReference type="PROSITE" id="PS51450">
    <property type="entry name" value="LRR"/>
    <property type="match status" value="1"/>
</dbReference>
<evidence type="ECO:0000256" key="7">
    <source>
        <dbReference type="ARBA" id="ARBA00022737"/>
    </source>
</evidence>
<keyword evidence="7" id="KW-0677">Repeat</keyword>
<evidence type="ECO:0000256" key="13">
    <source>
        <dbReference type="SAM" id="MobiDB-lite"/>
    </source>
</evidence>
<evidence type="ECO:0000256" key="10">
    <source>
        <dbReference type="ARBA" id="ARBA00023136"/>
    </source>
</evidence>
<dbReference type="PANTHER" id="PTHR24365:SF530">
    <property type="entry name" value="MSTPROX-RELATED"/>
    <property type="match status" value="1"/>
</dbReference>
<keyword evidence="6" id="KW-0732">Signal</keyword>
<dbReference type="Pfam" id="PF13855">
    <property type="entry name" value="LRR_8"/>
    <property type="match status" value="2"/>
</dbReference>
<dbReference type="Pfam" id="PF01582">
    <property type="entry name" value="TIR"/>
    <property type="match status" value="1"/>
</dbReference>
<dbReference type="FunFam" id="3.40.50.10140:FF:000001">
    <property type="entry name" value="Toll-like receptor 2"/>
    <property type="match status" value="1"/>
</dbReference>
<protein>
    <recommendedName>
        <fullName evidence="14">TIR domain-containing protein</fullName>
    </recommendedName>
</protein>
<reference evidence="15" key="1">
    <citation type="submission" date="2020-11" db="EMBL/GenBank/DDBJ databases">
        <authorList>
            <person name="Tran Van P."/>
        </authorList>
    </citation>
    <scope>NUCLEOTIDE SEQUENCE</scope>
</reference>
<feature type="domain" description="TIR" evidence="14">
    <location>
        <begin position="851"/>
        <end position="993"/>
    </location>
</feature>
<dbReference type="InterPro" id="IPR000157">
    <property type="entry name" value="TIR_dom"/>
</dbReference>
<sequence length="1031" mass="117967">MENNLGKTTLRTPARDSNIDLLVIGSLVYCESDALVHAATDADMCAVPREKKCVSVENDTRRNSTSLIITCDMLERARDYAPFISFPFYVHTRWTFVTKNPRNSLEESSLVPRNENDFHQNEDDSLPQTNLNVSEEVLTRNDERLILCLGLSHMRLSKITLDSPWRNMTTRYVDSFRLFLLLGAQRMSWESDFDENVVVGFIEIDEPCWKKNRQEPLLIYSSSFSFVHTELRFDSVLDPLAGAYASYRACMLFPHHQCDVRPSGGPVRSVTTLVPPALATVQNDNIESRFGQYRQMSGGNYLISVTEILESERKIKAISLLKIQSYKAGEFSIKDLSLEEDEERDDKELTESYVLADCPNVYDEVKNLETSQNELMTLIYIAGYAVHKIEKLKNCTSCKNVMSGSSSCISKVQVLEDVLNPGRQNGRYSKEYWEEWKYVNQELLGAHETKMVLDFDPEFNISTPVYIVPFLNGTGFRDLRVTGNHWDHMEHWLDDLPELTLLDLTANEIVTMDKGNFQSCPNLKHLNLANNRLVNIPPGIGDLHDMISLDLTGNEFNLDGEPEIENFTNILLRLDNLKWLNLSQSSLNNVGVLRPLLGAGGLKLLGLDISFCGLTSLEAEDGKYLFKEQVILQYLNLAGNRILVLPPRAVYELQNLKLLNLSYMHFNESLGLEFEPNHILEILDLSHNNFTSPEDMVASGCVKHLDLSNNMISSWNSTYTFIHDSYQSCFTKTLRDASMPSSAVLTKHPFVKHVNLSFNLINSLSFNMRSSLDRLESVDLGGNHFECEHCQFPELQNWLQTVHDNTSTLKIFNEGSRHQLKCYSPSEKLGAPISEMKRRSNMNADCLAGNFKYDAFVCYSGSDRTWVMSQLVPHLEQGPGKYRLCLHERDFILGSFISTNIVSSLQNSRFTIVILTDNFVTSQWCQWELEMANHRLFEGDSDFLILLELERLDRTKVPRHLNYLMATRTYLEWPQHNVEKKQDSMWRRLELALGTSVLNKEADNSKFVEIPLRSTEKMEKNFSIKAQHKDS</sequence>
<dbReference type="PROSITE" id="PS50104">
    <property type="entry name" value="TIR"/>
    <property type="match status" value="1"/>
</dbReference>
<evidence type="ECO:0000256" key="9">
    <source>
        <dbReference type="ARBA" id="ARBA00022989"/>
    </source>
</evidence>
<dbReference type="EMBL" id="OC002271">
    <property type="protein sequence ID" value="CAD7261557.1"/>
    <property type="molecule type" value="Genomic_DNA"/>
</dbReference>
<dbReference type="SUPFAM" id="SSF52200">
    <property type="entry name" value="Toll/Interleukin receptor TIR domain"/>
    <property type="match status" value="1"/>
</dbReference>
<keyword evidence="3" id="KW-0399">Innate immunity</keyword>
<evidence type="ECO:0000256" key="2">
    <source>
        <dbReference type="ARBA" id="ARBA00009634"/>
    </source>
</evidence>
<evidence type="ECO:0000256" key="6">
    <source>
        <dbReference type="ARBA" id="ARBA00022729"/>
    </source>
</evidence>
<feature type="region of interest" description="Disordered" evidence="13">
    <location>
        <begin position="107"/>
        <end position="126"/>
    </location>
</feature>
<evidence type="ECO:0000256" key="12">
    <source>
        <dbReference type="ARBA" id="ARBA00023180"/>
    </source>
</evidence>
<name>A0A7R9AXY9_TIMSH</name>
<dbReference type="SUPFAM" id="SSF52058">
    <property type="entry name" value="L domain-like"/>
    <property type="match status" value="1"/>
</dbReference>
<dbReference type="GO" id="GO:0038023">
    <property type="term" value="F:signaling receptor activity"/>
    <property type="evidence" value="ECO:0007669"/>
    <property type="project" value="TreeGrafter"/>
</dbReference>
<comment type="subcellular location">
    <subcellularLocation>
        <location evidence="1">Membrane</location>
        <topology evidence="1">Single-pass type I membrane protein</topology>
    </subcellularLocation>
</comment>
<evidence type="ECO:0000256" key="5">
    <source>
        <dbReference type="ARBA" id="ARBA00022692"/>
    </source>
</evidence>
<evidence type="ECO:0000256" key="4">
    <source>
        <dbReference type="ARBA" id="ARBA00022614"/>
    </source>
</evidence>
<dbReference type="PANTHER" id="PTHR24365">
    <property type="entry name" value="TOLL-LIKE RECEPTOR"/>
    <property type="match status" value="1"/>
</dbReference>
<organism evidence="15">
    <name type="scientific">Timema shepardi</name>
    <name type="common">Walking stick</name>
    <dbReference type="NCBI Taxonomy" id="629360"/>
    <lineage>
        <taxon>Eukaryota</taxon>
        <taxon>Metazoa</taxon>
        <taxon>Ecdysozoa</taxon>
        <taxon>Arthropoda</taxon>
        <taxon>Hexapoda</taxon>
        <taxon>Insecta</taxon>
        <taxon>Pterygota</taxon>
        <taxon>Neoptera</taxon>
        <taxon>Polyneoptera</taxon>
        <taxon>Phasmatodea</taxon>
        <taxon>Timematodea</taxon>
        <taxon>Timematoidea</taxon>
        <taxon>Timematidae</taxon>
        <taxon>Timema</taxon>
    </lineage>
</organism>
<dbReference type="AlphaFoldDB" id="A0A7R9AXY9"/>
<dbReference type="Gene3D" id="3.80.10.10">
    <property type="entry name" value="Ribonuclease Inhibitor"/>
    <property type="match status" value="1"/>
</dbReference>
<dbReference type="SMART" id="SM00369">
    <property type="entry name" value="LRR_TYP"/>
    <property type="match status" value="3"/>
</dbReference>
<keyword evidence="8" id="KW-0391">Immunity</keyword>
<dbReference type="GO" id="GO:0045087">
    <property type="term" value="P:innate immune response"/>
    <property type="evidence" value="ECO:0007669"/>
    <property type="project" value="UniProtKB-KW"/>
</dbReference>
<dbReference type="PRINTS" id="PR01537">
    <property type="entry name" value="INTRLKN1R1F"/>
</dbReference>
<keyword evidence="10" id="KW-0472">Membrane</keyword>
<proteinExistence type="inferred from homology"/>
<dbReference type="Gene3D" id="3.40.50.10140">
    <property type="entry name" value="Toll/interleukin-1 receptor homology (TIR) domain"/>
    <property type="match status" value="1"/>
</dbReference>
<dbReference type="SMART" id="SM00255">
    <property type="entry name" value="TIR"/>
    <property type="match status" value="1"/>
</dbReference>
<evidence type="ECO:0000259" key="14">
    <source>
        <dbReference type="PROSITE" id="PS50104"/>
    </source>
</evidence>
<keyword evidence="5" id="KW-0812">Transmembrane</keyword>
<dbReference type="InterPro" id="IPR032675">
    <property type="entry name" value="LRR_dom_sf"/>
</dbReference>
<keyword evidence="9" id="KW-1133">Transmembrane helix</keyword>
<evidence type="ECO:0000256" key="11">
    <source>
        <dbReference type="ARBA" id="ARBA00023170"/>
    </source>
</evidence>
<gene>
    <name evidence="15" type="ORF">TSIB3V08_LOCUS5690</name>
</gene>
<dbReference type="InterPro" id="IPR035897">
    <property type="entry name" value="Toll_tir_struct_dom_sf"/>
</dbReference>
<keyword evidence="11" id="KW-0675">Receptor</keyword>
<dbReference type="GO" id="GO:0007165">
    <property type="term" value="P:signal transduction"/>
    <property type="evidence" value="ECO:0007669"/>
    <property type="project" value="InterPro"/>
</dbReference>
<keyword evidence="12" id="KW-0325">Glycoprotein</keyword>
<evidence type="ECO:0000256" key="8">
    <source>
        <dbReference type="ARBA" id="ARBA00022859"/>
    </source>
</evidence>
<evidence type="ECO:0000256" key="1">
    <source>
        <dbReference type="ARBA" id="ARBA00004479"/>
    </source>
</evidence>
<dbReference type="GO" id="GO:0005886">
    <property type="term" value="C:plasma membrane"/>
    <property type="evidence" value="ECO:0007669"/>
    <property type="project" value="TreeGrafter"/>
</dbReference>
<accession>A0A7R9AXY9</accession>
<comment type="similarity">
    <text evidence="2">Belongs to the Toll-like receptor family.</text>
</comment>
<dbReference type="InterPro" id="IPR001611">
    <property type="entry name" value="Leu-rich_rpt"/>
</dbReference>
<evidence type="ECO:0000256" key="3">
    <source>
        <dbReference type="ARBA" id="ARBA00022588"/>
    </source>
</evidence>
<dbReference type="InterPro" id="IPR003591">
    <property type="entry name" value="Leu-rich_rpt_typical-subtyp"/>
</dbReference>